<dbReference type="EMBL" id="MU167283">
    <property type="protein sequence ID" value="KAG0145069.1"/>
    <property type="molecule type" value="Genomic_DNA"/>
</dbReference>
<accession>A0A9P6NJ38</accession>
<comment type="caution">
    <text evidence="3">The sequence shown here is derived from an EMBL/GenBank/DDBJ whole genome shotgun (WGS) entry which is preliminary data.</text>
</comment>
<evidence type="ECO:0000313" key="4">
    <source>
        <dbReference type="Proteomes" id="UP000886653"/>
    </source>
</evidence>
<reference evidence="3" key="1">
    <citation type="submission" date="2013-11" db="EMBL/GenBank/DDBJ databases">
        <title>Genome sequence of the fusiform rust pathogen reveals effectors for host alternation and coevolution with pine.</title>
        <authorList>
            <consortium name="DOE Joint Genome Institute"/>
            <person name="Smith K."/>
            <person name="Pendleton A."/>
            <person name="Kubisiak T."/>
            <person name="Anderson C."/>
            <person name="Salamov A."/>
            <person name="Aerts A."/>
            <person name="Riley R."/>
            <person name="Clum A."/>
            <person name="Lindquist E."/>
            <person name="Ence D."/>
            <person name="Campbell M."/>
            <person name="Kronenberg Z."/>
            <person name="Feau N."/>
            <person name="Dhillon B."/>
            <person name="Hamelin R."/>
            <person name="Burleigh J."/>
            <person name="Smith J."/>
            <person name="Yandell M."/>
            <person name="Nelson C."/>
            <person name="Grigoriev I."/>
            <person name="Davis J."/>
        </authorList>
    </citation>
    <scope>NUCLEOTIDE SEQUENCE</scope>
    <source>
        <strain evidence="3">G11</strain>
    </source>
</reference>
<dbReference type="Proteomes" id="UP000886653">
    <property type="component" value="Unassembled WGS sequence"/>
</dbReference>
<protein>
    <submittedName>
        <fullName evidence="3">Uncharacterized protein</fullName>
    </submittedName>
</protein>
<feature type="region of interest" description="Disordered" evidence="2">
    <location>
        <begin position="183"/>
        <end position="203"/>
    </location>
</feature>
<feature type="region of interest" description="Disordered" evidence="2">
    <location>
        <begin position="226"/>
        <end position="245"/>
    </location>
</feature>
<feature type="compositionally biased region" description="Acidic residues" evidence="2">
    <location>
        <begin position="229"/>
        <end position="245"/>
    </location>
</feature>
<dbReference type="PANTHER" id="PTHR10300:SF14">
    <property type="entry name" value="PROTEIN SARAH"/>
    <property type="match status" value="1"/>
</dbReference>
<evidence type="ECO:0000313" key="3">
    <source>
        <dbReference type="EMBL" id="KAG0145069.1"/>
    </source>
</evidence>
<organism evidence="3 4">
    <name type="scientific">Cronartium quercuum f. sp. fusiforme G11</name>
    <dbReference type="NCBI Taxonomy" id="708437"/>
    <lineage>
        <taxon>Eukaryota</taxon>
        <taxon>Fungi</taxon>
        <taxon>Dikarya</taxon>
        <taxon>Basidiomycota</taxon>
        <taxon>Pucciniomycotina</taxon>
        <taxon>Pucciniomycetes</taxon>
        <taxon>Pucciniales</taxon>
        <taxon>Coleosporiaceae</taxon>
        <taxon>Cronartium</taxon>
    </lineage>
</organism>
<dbReference type="AlphaFoldDB" id="A0A9P6NJ38"/>
<dbReference type="Pfam" id="PF04847">
    <property type="entry name" value="Calcipressin"/>
    <property type="match status" value="1"/>
</dbReference>
<evidence type="ECO:0000256" key="1">
    <source>
        <dbReference type="ARBA" id="ARBA00008209"/>
    </source>
</evidence>
<keyword evidence="4" id="KW-1185">Reference proteome</keyword>
<dbReference type="OrthoDB" id="17212at2759"/>
<dbReference type="InterPro" id="IPR006931">
    <property type="entry name" value="Calcipressin"/>
</dbReference>
<dbReference type="GO" id="GO:0005737">
    <property type="term" value="C:cytoplasm"/>
    <property type="evidence" value="ECO:0007669"/>
    <property type="project" value="TreeGrafter"/>
</dbReference>
<sequence>MVLSASPTSPRVQSRPLVQSKTSSVATNTLIITSLPPAFFHPAFQVSLRAHFASYGPLAAWISLAGLGRILAVYHASSNSEDGRVSAARARREMDRFVIEAGGGDTQLADERSSFRGPAHEVEADTAVEKELDELIKYLPRTVFRIYYGPPTPTLSSAPTTIYPNPDGSQDDSIADERRLKPPASDKNFLISPPGSPPVGWEQVEEDAPNKATLAEDLCQRLRFLSVGDEGEEGGENEDGVDGEEQDIEIIKPSPSSVLPGLRVQQSGPRGDRPGMDIGLVKATIDSMLGSKPAERITPTARPALR</sequence>
<proteinExistence type="inferred from homology"/>
<dbReference type="GO" id="GO:0008597">
    <property type="term" value="F:calcium-dependent protein serine/threonine phosphatase regulator activity"/>
    <property type="evidence" value="ECO:0007669"/>
    <property type="project" value="TreeGrafter"/>
</dbReference>
<dbReference type="PANTHER" id="PTHR10300">
    <property type="entry name" value="CALCIPRESSIN"/>
    <property type="match status" value="1"/>
</dbReference>
<gene>
    <name evidence="3" type="ORF">CROQUDRAFT_716286</name>
</gene>
<evidence type="ECO:0000256" key="2">
    <source>
        <dbReference type="SAM" id="MobiDB-lite"/>
    </source>
</evidence>
<dbReference type="GO" id="GO:0019722">
    <property type="term" value="P:calcium-mediated signaling"/>
    <property type="evidence" value="ECO:0007669"/>
    <property type="project" value="InterPro"/>
</dbReference>
<feature type="region of interest" description="Disordered" evidence="2">
    <location>
        <begin position="156"/>
        <end position="175"/>
    </location>
</feature>
<feature type="region of interest" description="Disordered" evidence="2">
    <location>
        <begin position="1"/>
        <end position="20"/>
    </location>
</feature>
<feature type="region of interest" description="Disordered" evidence="2">
    <location>
        <begin position="252"/>
        <end position="277"/>
    </location>
</feature>
<comment type="similarity">
    <text evidence="1">Belongs to the RCAN family.</text>
</comment>
<name>A0A9P6NJ38_9BASI</name>
<dbReference type="GO" id="GO:0005634">
    <property type="term" value="C:nucleus"/>
    <property type="evidence" value="ECO:0007669"/>
    <property type="project" value="TreeGrafter"/>
</dbReference>